<gene>
    <name evidence="2" type="ORF">M413DRAFT_194552</name>
</gene>
<reference evidence="3" key="2">
    <citation type="submission" date="2015-01" db="EMBL/GenBank/DDBJ databases">
        <title>Evolutionary Origins and Diversification of the Mycorrhizal Mutualists.</title>
        <authorList>
            <consortium name="DOE Joint Genome Institute"/>
            <consortium name="Mycorrhizal Genomics Consortium"/>
            <person name="Kohler A."/>
            <person name="Kuo A."/>
            <person name="Nagy L.G."/>
            <person name="Floudas D."/>
            <person name="Copeland A."/>
            <person name="Barry K.W."/>
            <person name="Cichocki N."/>
            <person name="Veneault-Fourrey C."/>
            <person name="LaButti K."/>
            <person name="Lindquist E.A."/>
            <person name="Lipzen A."/>
            <person name="Lundell T."/>
            <person name="Morin E."/>
            <person name="Murat C."/>
            <person name="Riley R."/>
            <person name="Ohm R."/>
            <person name="Sun H."/>
            <person name="Tunlid A."/>
            <person name="Henrissat B."/>
            <person name="Grigoriev I.V."/>
            <person name="Hibbett D.S."/>
            <person name="Martin F."/>
        </authorList>
    </citation>
    <scope>NUCLEOTIDE SEQUENCE [LARGE SCALE GENOMIC DNA]</scope>
    <source>
        <strain evidence="3">h7</strain>
    </source>
</reference>
<accession>A0A0C2YF54</accession>
<organism evidence="2 3">
    <name type="scientific">Hebeloma cylindrosporum</name>
    <dbReference type="NCBI Taxonomy" id="76867"/>
    <lineage>
        <taxon>Eukaryota</taxon>
        <taxon>Fungi</taxon>
        <taxon>Dikarya</taxon>
        <taxon>Basidiomycota</taxon>
        <taxon>Agaricomycotina</taxon>
        <taxon>Agaricomycetes</taxon>
        <taxon>Agaricomycetidae</taxon>
        <taxon>Agaricales</taxon>
        <taxon>Agaricineae</taxon>
        <taxon>Hymenogastraceae</taxon>
        <taxon>Hebeloma</taxon>
    </lineage>
</organism>
<evidence type="ECO:0000313" key="2">
    <source>
        <dbReference type="EMBL" id="KIM39652.1"/>
    </source>
</evidence>
<dbReference type="EMBL" id="KN831785">
    <property type="protein sequence ID" value="KIM39652.1"/>
    <property type="molecule type" value="Genomic_DNA"/>
</dbReference>
<name>A0A0C2YF54_HEBCY</name>
<sequence>MYVCIYPFQQEPWKTITQLNSTHNTTISHRYPTIFSTNGSQTQRPKTREGEDDV</sequence>
<proteinExistence type="predicted"/>
<protein>
    <submittedName>
        <fullName evidence="2">Uncharacterized protein</fullName>
    </submittedName>
</protein>
<dbReference type="Proteomes" id="UP000053424">
    <property type="component" value="Unassembled WGS sequence"/>
</dbReference>
<reference evidence="2 3" key="1">
    <citation type="submission" date="2014-04" db="EMBL/GenBank/DDBJ databases">
        <authorList>
            <consortium name="DOE Joint Genome Institute"/>
            <person name="Kuo A."/>
            <person name="Gay G."/>
            <person name="Dore J."/>
            <person name="Kohler A."/>
            <person name="Nagy L.G."/>
            <person name="Floudas D."/>
            <person name="Copeland A."/>
            <person name="Barry K.W."/>
            <person name="Cichocki N."/>
            <person name="Veneault-Fourrey C."/>
            <person name="LaButti K."/>
            <person name="Lindquist E.A."/>
            <person name="Lipzen A."/>
            <person name="Lundell T."/>
            <person name="Morin E."/>
            <person name="Murat C."/>
            <person name="Sun H."/>
            <person name="Tunlid A."/>
            <person name="Henrissat B."/>
            <person name="Grigoriev I.V."/>
            <person name="Hibbett D.S."/>
            <person name="Martin F."/>
            <person name="Nordberg H.P."/>
            <person name="Cantor M.N."/>
            <person name="Hua S.X."/>
        </authorList>
    </citation>
    <scope>NUCLEOTIDE SEQUENCE [LARGE SCALE GENOMIC DNA]</scope>
    <source>
        <strain evidence="3">h7</strain>
    </source>
</reference>
<dbReference type="HOGENOM" id="CLU_3050544_0_0_1"/>
<dbReference type="AlphaFoldDB" id="A0A0C2YF54"/>
<feature type="compositionally biased region" description="Polar residues" evidence="1">
    <location>
        <begin position="31"/>
        <end position="44"/>
    </location>
</feature>
<evidence type="ECO:0000313" key="3">
    <source>
        <dbReference type="Proteomes" id="UP000053424"/>
    </source>
</evidence>
<evidence type="ECO:0000256" key="1">
    <source>
        <dbReference type="SAM" id="MobiDB-lite"/>
    </source>
</evidence>
<feature type="region of interest" description="Disordered" evidence="1">
    <location>
        <begin position="31"/>
        <end position="54"/>
    </location>
</feature>
<keyword evidence="3" id="KW-1185">Reference proteome</keyword>